<dbReference type="GeneID" id="108232388"/>
<feature type="signal peptide" evidence="2">
    <location>
        <begin position="1"/>
        <end position="16"/>
    </location>
</feature>
<feature type="domain" description="C-type lectin" evidence="3">
    <location>
        <begin position="346"/>
        <end position="467"/>
    </location>
</feature>
<dbReference type="KEGG" id="kmr:108232388"/>
<dbReference type="OMA" id="QAFICSY"/>
<dbReference type="OrthoDB" id="441660at2759"/>
<dbReference type="AlphaFoldDB" id="A0A3Q2ZBE3"/>
<dbReference type="PROSITE" id="PS50041">
    <property type="entry name" value="C_TYPE_LECTIN_2"/>
    <property type="match status" value="1"/>
</dbReference>
<proteinExistence type="predicted"/>
<dbReference type="InterPro" id="IPR016187">
    <property type="entry name" value="CTDL_fold"/>
</dbReference>
<dbReference type="CDD" id="cd00037">
    <property type="entry name" value="CLECT"/>
    <property type="match status" value="1"/>
</dbReference>
<dbReference type="SUPFAM" id="SSF56436">
    <property type="entry name" value="C-type lectin-like"/>
    <property type="match status" value="1"/>
</dbReference>
<dbReference type="PANTHER" id="PTHR22803">
    <property type="entry name" value="MANNOSE, PHOSPHOLIPASE, LECTIN RECEPTOR RELATED"/>
    <property type="match status" value="1"/>
</dbReference>
<feature type="region of interest" description="Disordered" evidence="1">
    <location>
        <begin position="185"/>
        <end position="247"/>
    </location>
</feature>
<organism evidence="4 5">
    <name type="scientific">Kryptolebias marmoratus</name>
    <name type="common">Mangrove killifish</name>
    <name type="synonym">Rivulus marmoratus</name>
    <dbReference type="NCBI Taxonomy" id="37003"/>
    <lineage>
        <taxon>Eukaryota</taxon>
        <taxon>Metazoa</taxon>
        <taxon>Chordata</taxon>
        <taxon>Craniata</taxon>
        <taxon>Vertebrata</taxon>
        <taxon>Euteleostomi</taxon>
        <taxon>Actinopterygii</taxon>
        <taxon>Neopterygii</taxon>
        <taxon>Teleostei</taxon>
        <taxon>Neoteleostei</taxon>
        <taxon>Acanthomorphata</taxon>
        <taxon>Ovalentaria</taxon>
        <taxon>Atherinomorphae</taxon>
        <taxon>Cyprinodontiformes</taxon>
        <taxon>Rivulidae</taxon>
        <taxon>Kryptolebias</taxon>
    </lineage>
</organism>
<dbReference type="Proteomes" id="UP000264800">
    <property type="component" value="Unplaced"/>
</dbReference>
<dbReference type="RefSeq" id="XP_017265639.1">
    <property type="nucleotide sequence ID" value="XM_017410150.3"/>
</dbReference>
<evidence type="ECO:0000313" key="5">
    <source>
        <dbReference type="Proteomes" id="UP000264800"/>
    </source>
</evidence>
<dbReference type="SMART" id="SM00034">
    <property type="entry name" value="CLECT"/>
    <property type="match status" value="1"/>
</dbReference>
<evidence type="ECO:0000259" key="3">
    <source>
        <dbReference type="PROSITE" id="PS50041"/>
    </source>
</evidence>
<evidence type="ECO:0000313" key="4">
    <source>
        <dbReference type="Ensembl" id="ENSKMAP00000000931.1"/>
    </source>
</evidence>
<feature type="compositionally biased region" description="Basic and acidic residues" evidence="1">
    <location>
        <begin position="109"/>
        <end position="145"/>
    </location>
</feature>
<reference evidence="4" key="1">
    <citation type="submission" date="2025-08" db="UniProtKB">
        <authorList>
            <consortium name="Ensembl"/>
        </authorList>
    </citation>
    <scope>IDENTIFICATION</scope>
</reference>
<dbReference type="Pfam" id="PF00059">
    <property type="entry name" value="Lectin_C"/>
    <property type="match status" value="1"/>
</dbReference>
<dbReference type="InterPro" id="IPR001304">
    <property type="entry name" value="C-type_lectin-like"/>
</dbReference>
<sequence length="471" mass="53116">MKTVVLLSLSLTVALGVPVLPPGVRAENQSPLLGDLVPVQGHVVVENPAPQIGLGRKGTPVEMKLKESVDEEKPEVKAEPGAKLEPEVKVEKTEPEVEEELQAQPEFKVASEVKEEESNMVEEEVKAEAEELEPDFKVESEVKVEPEEEPEELPDVPADMMTEERLLEAEEGHEPMNEPVMELEPLEEDDEEEETHKELSDEDMSLRREDYVAELLPEEDEEEEEDKVEEEEEVLRKRNSVLDEQPFMELEPEMTDEAAPNQAVMSGGAELDEEPSLEQQMMPLSENNPLDEEAQMEMFVGEEQFPDPLGEEPAEEDEGLQLDARQQALMGEANGQGERYCSGKLIEGKCYQFFKASKTYDDAELFCQNQSPGGHLASIASRSIHRDVMNLMLMQNGGYTRTWVGGRRDVNSNRFFWLDGSKWTYDDWLPGEPNDTAGVEDCVEVLALGNGLFNDYTCWTPQPFICSYPYQ</sequence>
<dbReference type="Ensembl" id="ENSKMAT00000000962.1">
    <property type="protein sequence ID" value="ENSKMAP00000000931.1"/>
    <property type="gene ID" value="ENSKMAG00000000759.1"/>
</dbReference>
<name>A0A3Q2ZBE3_KRYMA</name>
<evidence type="ECO:0000256" key="1">
    <source>
        <dbReference type="SAM" id="MobiDB-lite"/>
    </source>
</evidence>
<accession>A0A3Q2ZBE3</accession>
<feature type="chain" id="PRO_5018535739" evidence="2">
    <location>
        <begin position="17"/>
        <end position="471"/>
    </location>
</feature>
<dbReference type="Gene3D" id="3.10.100.10">
    <property type="entry name" value="Mannose-Binding Protein A, subunit A"/>
    <property type="match status" value="1"/>
</dbReference>
<feature type="compositionally biased region" description="Basic and acidic residues" evidence="1">
    <location>
        <begin position="74"/>
        <end position="95"/>
    </location>
</feature>
<feature type="compositionally biased region" description="Acidic residues" evidence="1">
    <location>
        <begin position="216"/>
        <end position="233"/>
    </location>
</feature>
<dbReference type="InterPro" id="IPR016186">
    <property type="entry name" value="C-type_lectin-like/link_sf"/>
</dbReference>
<evidence type="ECO:0000256" key="2">
    <source>
        <dbReference type="SAM" id="SignalP"/>
    </source>
</evidence>
<feature type="region of interest" description="Disordered" evidence="1">
    <location>
        <begin position="67"/>
        <end position="159"/>
    </location>
</feature>
<dbReference type="InterPro" id="IPR050111">
    <property type="entry name" value="C-type_lectin/snaclec_domain"/>
</dbReference>
<dbReference type="GeneTree" id="ENSGT00940000166048"/>
<protein>
    <submittedName>
        <fullName evidence="4">FK506-binding protein 5-like</fullName>
    </submittedName>
</protein>
<reference evidence="4" key="2">
    <citation type="submission" date="2025-09" db="UniProtKB">
        <authorList>
            <consortium name="Ensembl"/>
        </authorList>
    </citation>
    <scope>IDENTIFICATION</scope>
</reference>
<keyword evidence="5" id="KW-1185">Reference proteome</keyword>
<keyword evidence="2" id="KW-0732">Signal</keyword>
<feature type="compositionally biased region" description="Basic and acidic residues" evidence="1">
    <location>
        <begin position="194"/>
        <end position="211"/>
    </location>
</feature>